<feature type="domain" description="Protein kinase" evidence="1">
    <location>
        <begin position="19"/>
        <end position="285"/>
    </location>
</feature>
<gene>
    <name evidence="2" type="ORF">BC938DRAFT_480900</name>
</gene>
<dbReference type="InterPro" id="IPR000719">
    <property type="entry name" value="Prot_kinase_dom"/>
</dbReference>
<evidence type="ECO:0000259" key="1">
    <source>
        <dbReference type="PROSITE" id="PS50011"/>
    </source>
</evidence>
<dbReference type="EMBL" id="RBNJ01005427">
    <property type="protein sequence ID" value="RUS29229.1"/>
    <property type="molecule type" value="Genomic_DNA"/>
</dbReference>
<keyword evidence="2" id="KW-0808">Transferase</keyword>
<dbReference type="PROSITE" id="PS50011">
    <property type="entry name" value="PROTEIN_KINASE_DOM"/>
    <property type="match status" value="1"/>
</dbReference>
<dbReference type="SUPFAM" id="SSF56112">
    <property type="entry name" value="Protein kinase-like (PK-like)"/>
    <property type="match status" value="1"/>
</dbReference>
<dbReference type="GO" id="GO:0005634">
    <property type="term" value="C:nucleus"/>
    <property type="evidence" value="ECO:0007669"/>
    <property type="project" value="TreeGrafter"/>
</dbReference>
<dbReference type="GO" id="GO:0044773">
    <property type="term" value="P:mitotic DNA damage checkpoint signaling"/>
    <property type="evidence" value="ECO:0007669"/>
    <property type="project" value="TreeGrafter"/>
</dbReference>
<dbReference type="GO" id="GO:0004674">
    <property type="term" value="F:protein serine/threonine kinase activity"/>
    <property type="evidence" value="ECO:0007669"/>
    <property type="project" value="TreeGrafter"/>
</dbReference>
<accession>A0A433QHJ0</accession>
<dbReference type="Pfam" id="PF00069">
    <property type="entry name" value="Pkinase"/>
    <property type="match status" value="1"/>
</dbReference>
<dbReference type="GO" id="GO:0005524">
    <property type="term" value="F:ATP binding"/>
    <property type="evidence" value="ECO:0007669"/>
    <property type="project" value="InterPro"/>
</dbReference>
<dbReference type="AlphaFoldDB" id="A0A433QHJ0"/>
<name>A0A433QHJ0_9FUNG</name>
<dbReference type="Proteomes" id="UP000274822">
    <property type="component" value="Unassembled WGS sequence"/>
</dbReference>
<sequence>MARQARLPQLNSGTLVVGVVVGELIRKGRNSTTYKAKASNGTVFSLKVVQRDGCVADNQCDNLPSIQHLNIGRVIRRHEDKNTIYLLMEPVNGSLYSRFMSAPKEGESQAVVDDIDTQMNIKAAFSQVFDVLSYLHGRGIYHHNLKPQNIFYTIRPDNTLQVKLFDFDFAVAVCPGYLAPLATLQIRAREELEACVSYRQQRSDMEKADVWSLGISLYQVLMNQARLPGGEQAIADEVFNDGSAFQQNCTPDFSEFMRGILHPKVEQRWSLAKARAAFTHIQAFWLPRVTEDEVEMETEWESECESEWEELGARVDLSMCYRARHIGVDCQ</sequence>
<dbReference type="PANTHER" id="PTHR44167:SF24">
    <property type="entry name" value="SERINE_THREONINE-PROTEIN KINASE CHK2"/>
    <property type="match status" value="1"/>
</dbReference>
<evidence type="ECO:0000313" key="2">
    <source>
        <dbReference type="EMBL" id="RUS29229.1"/>
    </source>
</evidence>
<dbReference type="CDD" id="cd00180">
    <property type="entry name" value="PKc"/>
    <property type="match status" value="1"/>
</dbReference>
<dbReference type="SMART" id="SM00220">
    <property type="entry name" value="S_TKc"/>
    <property type="match status" value="1"/>
</dbReference>
<dbReference type="InterPro" id="IPR011009">
    <property type="entry name" value="Kinase-like_dom_sf"/>
</dbReference>
<dbReference type="Gene3D" id="1.10.510.10">
    <property type="entry name" value="Transferase(Phosphotransferase) domain 1"/>
    <property type="match status" value="1"/>
</dbReference>
<keyword evidence="3" id="KW-1185">Reference proteome</keyword>
<protein>
    <submittedName>
        <fullName evidence="2">Kinase-like domain-containing protein</fullName>
    </submittedName>
</protein>
<dbReference type="PANTHER" id="PTHR44167">
    <property type="entry name" value="OVARIAN-SPECIFIC SERINE/THREONINE-PROTEIN KINASE LOK-RELATED"/>
    <property type="match status" value="1"/>
</dbReference>
<reference evidence="2 3" key="1">
    <citation type="journal article" date="2018" name="New Phytol.">
        <title>Phylogenomics of Endogonaceae and evolution of mycorrhizas within Mucoromycota.</title>
        <authorList>
            <person name="Chang Y."/>
            <person name="Desiro A."/>
            <person name="Na H."/>
            <person name="Sandor L."/>
            <person name="Lipzen A."/>
            <person name="Clum A."/>
            <person name="Barry K."/>
            <person name="Grigoriev I.V."/>
            <person name="Martin F.M."/>
            <person name="Stajich J.E."/>
            <person name="Smith M.E."/>
            <person name="Bonito G."/>
            <person name="Spatafora J.W."/>
        </authorList>
    </citation>
    <scope>NUCLEOTIDE SEQUENCE [LARGE SCALE GENOMIC DNA]</scope>
    <source>
        <strain evidence="2 3">AD002</strain>
    </source>
</reference>
<comment type="caution">
    <text evidence="2">The sequence shown here is derived from an EMBL/GenBank/DDBJ whole genome shotgun (WGS) entry which is preliminary data.</text>
</comment>
<organism evidence="2 3">
    <name type="scientific">Jimgerdemannia flammicorona</name>
    <dbReference type="NCBI Taxonomy" id="994334"/>
    <lineage>
        <taxon>Eukaryota</taxon>
        <taxon>Fungi</taxon>
        <taxon>Fungi incertae sedis</taxon>
        <taxon>Mucoromycota</taxon>
        <taxon>Mucoromycotina</taxon>
        <taxon>Endogonomycetes</taxon>
        <taxon>Endogonales</taxon>
        <taxon>Endogonaceae</taxon>
        <taxon>Jimgerdemannia</taxon>
    </lineage>
</organism>
<proteinExistence type="predicted"/>
<keyword evidence="2" id="KW-0418">Kinase</keyword>
<evidence type="ECO:0000313" key="3">
    <source>
        <dbReference type="Proteomes" id="UP000274822"/>
    </source>
</evidence>
<dbReference type="GO" id="GO:0005737">
    <property type="term" value="C:cytoplasm"/>
    <property type="evidence" value="ECO:0007669"/>
    <property type="project" value="TreeGrafter"/>
</dbReference>